<dbReference type="HOGENOM" id="CLU_036902_3_2_5"/>
<evidence type="ECO:0000259" key="1">
    <source>
        <dbReference type="Pfam" id="PF02371"/>
    </source>
</evidence>
<dbReference type="Pfam" id="PF02371">
    <property type="entry name" value="Transposase_20"/>
    <property type="match status" value="1"/>
</dbReference>
<dbReference type="GO" id="GO:0006313">
    <property type="term" value="P:DNA transposition"/>
    <property type="evidence" value="ECO:0007669"/>
    <property type="project" value="InterPro"/>
</dbReference>
<name>A0A0B5EAU3_9RHOB</name>
<accession>A0A0B5EAU3</accession>
<keyword evidence="2" id="KW-0614">Plasmid</keyword>
<evidence type="ECO:0000313" key="3">
    <source>
        <dbReference type="Proteomes" id="UP000031521"/>
    </source>
</evidence>
<dbReference type="PANTHER" id="PTHR33055:SF3">
    <property type="entry name" value="PUTATIVE TRANSPOSASE FOR IS117-RELATED"/>
    <property type="match status" value="1"/>
</dbReference>
<dbReference type="KEGG" id="cid:P73_4657"/>
<organism evidence="2 3">
    <name type="scientific">Celeribacter indicus</name>
    <dbReference type="NCBI Taxonomy" id="1208324"/>
    <lineage>
        <taxon>Bacteria</taxon>
        <taxon>Pseudomonadati</taxon>
        <taxon>Pseudomonadota</taxon>
        <taxon>Alphaproteobacteria</taxon>
        <taxon>Rhodobacterales</taxon>
        <taxon>Roseobacteraceae</taxon>
        <taxon>Celeribacter</taxon>
    </lineage>
</organism>
<dbReference type="AlphaFoldDB" id="A0A0B5EAU3"/>
<feature type="domain" description="Transposase IS116/IS110/IS902 C-terminal" evidence="1">
    <location>
        <begin position="41"/>
        <end position="120"/>
    </location>
</feature>
<proteinExistence type="predicted"/>
<geneLocation type="plasmid" evidence="2 3">
    <name>pP73B</name>
</geneLocation>
<dbReference type="Proteomes" id="UP000031521">
    <property type="component" value="Plasmid pP73B"/>
</dbReference>
<dbReference type="InterPro" id="IPR003346">
    <property type="entry name" value="Transposase_20"/>
</dbReference>
<gene>
    <name evidence="2" type="ORF">P73_4657</name>
</gene>
<sequence length="167" mass="17995">MPDHAAAAIHALICQAEAIADQAEALEKRILEWHRTHETSRRLATIPGIGPITASAIAANVPDPSLFRSARQFAAWLGLTPRANSSSGKDRQTGISKQGDGYIRRLLVSGATAVLRFARQGDAGKAWMLGLKARKRPKVVAVALANKTARIAWALLRRNEIYAAPVS</sequence>
<dbReference type="InterPro" id="IPR047650">
    <property type="entry name" value="Transpos_IS110"/>
</dbReference>
<keyword evidence="3" id="KW-1185">Reference proteome</keyword>
<reference evidence="2 3" key="1">
    <citation type="journal article" date="2014" name="Int. J. Syst. Evol. Microbiol.">
        <title>Celeribacter indicus sp. nov., a polycyclic aromatic hydrocarbon-degrading bacterium from deep-sea sediment and reclassification of Huaishuia halophila as Celeribacter halophilus comb. nov.</title>
        <authorList>
            <person name="Lai Q."/>
            <person name="Cao J."/>
            <person name="Yuan J."/>
            <person name="Li F."/>
            <person name="Shao Z."/>
        </authorList>
    </citation>
    <scope>NUCLEOTIDE SEQUENCE [LARGE SCALE GENOMIC DNA]</scope>
    <source>
        <strain evidence="2">P73</strain>
        <plasmid evidence="3">Plasmid pP73B</plasmid>
    </source>
</reference>
<dbReference type="NCBIfam" id="NF033542">
    <property type="entry name" value="transpos_IS110"/>
    <property type="match status" value="1"/>
</dbReference>
<evidence type="ECO:0000313" key="2">
    <source>
        <dbReference type="EMBL" id="AJE49372.1"/>
    </source>
</evidence>
<protein>
    <submittedName>
        <fullName evidence="2">Transposase IS116/IS110/IS902 family protein</fullName>
    </submittedName>
</protein>
<dbReference type="GO" id="GO:0003677">
    <property type="term" value="F:DNA binding"/>
    <property type="evidence" value="ECO:0007669"/>
    <property type="project" value="InterPro"/>
</dbReference>
<dbReference type="EMBL" id="CP004395">
    <property type="protein sequence ID" value="AJE49372.1"/>
    <property type="molecule type" value="Genomic_DNA"/>
</dbReference>
<dbReference type="PANTHER" id="PTHR33055">
    <property type="entry name" value="TRANSPOSASE FOR INSERTION SEQUENCE ELEMENT IS1111A"/>
    <property type="match status" value="1"/>
</dbReference>
<dbReference type="GO" id="GO:0004803">
    <property type="term" value="F:transposase activity"/>
    <property type="evidence" value="ECO:0007669"/>
    <property type="project" value="InterPro"/>
</dbReference>